<keyword evidence="4" id="KW-1185">Reference proteome</keyword>
<dbReference type="EMBL" id="VCEJ01000002">
    <property type="protein sequence ID" value="TLV03640.1"/>
    <property type="molecule type" value="Genomic_DNA"/>
</dbReference>
<name>A0A5R9L5T7_9BACT</name>
<protein>
    <submittedName>
        <fullName evidence="3">T9SS type A sorting domain-containing protein</fullName>
    </submittedName>
</protein>
<organism evidence="3 4">
    <name type="scientific">Dyadobacter luticola</name>
    <dbReference type="NCBI Taxonomy" id="1979387"/>
    <lineage>
        <taxon>Bacteria</taxon>
        <taxon>Pseudomonadati</taxon>
        <taxon>Bacteroidota</taxon>
        <taxon>Cytophagia</taxon>
        <taxon>Cytophagales</taxon>
        <taxon>Spirosomataceae</taxon>
        <taxon>Dyadobacter</taxon>
    </lineage>
</organism>
<evidence type="ECO:0000259" key="2">
    <source>
        <dbReference type="Pfam" id="PF18962"/>
    </source>
</evidence>
<evidence type="ECO:0000313" key="3">
    <source>
        <dbReference type="EMBL" id="TLV03640.1"/>
    </source>
</evidence>
<keyword evidence="1" id="KW-0812">Transmembrane</keyword>
<dbReference type="OrthoDB" id="9805017at2"/>
<evidence type="ECO:0000313" key="4">
    <source>
        <dbReference type="Proteomes" id="UP000306402"/>
    </source>
</evidence>
<dbReference type="Gene3D" id="2.60.40.10">
    <property type="entry name" value="Immunoglobulins"/>
    <property type="match status" value="1"/>
</dbReference>
<dbReference type="Pfam" id="PF18962">
    <property type="entry name" value="Por_Secre_tail"/>
    <property type="match status" value="1"/>
</dbReference>
<sequence length="1215" mass="126892">METFFLSINQKEQEHQLPDRRSLNRAFLQSAGLLRVLLMVIVSITMFTVNAVGQETNLSCNDQTSFSLPAITDPLTVTSTLAPSSGANLTTLTNSGNLTDNSGTNSATLTLKATRSSNGLTCTNTTDASATVRINGSSTYTVGNYVGFVTSNNLSGFDSYSIAAVNGSTVVSSTSNPIISYIGSGKYEIGFVTTGAGTFNGIQLSVTLDAPGLLAGCGTITEQVEIFNAFQVKYCTDVNSLLTANTRKRLSLPDYKLTATGSGGTTLTGGVFELDSAISLSTTDYTRVAQILTSLGEKFYQVRDNATTYPGGTFAGFEISTVGLLNLNLLGEITISTLLNGTPIDNATGAGLLVSGTVLTAGTRNSIGFTSSGDFNEIRITLNGVGLLAGETRIYNAVVERFAEGAPLACNVPTQLTAPAYPLTVSLSNTGLSGTACVACSVSNQDNVIDGDPDSPATINVLATVGAAGSVSVKKEGTPFSGGTFAGFSVGNAQLVGLDLINSITITTYLEGVQKEQKQGSSGLANVGILNGSRQTIGFLTTTDFDEIKITVTQLADVVQTTAVYGPVITTFCNDAALVCNTPVNIVSPTNSVFINSSNTAVNTAVCVNCSVVNAQNVIDGSSTSDFATVNVGVAVGNVAGLSVRNAITDYSVGTYAGFDVQTGSLLNVDALSALRIRTYLNGTETAHSVSPGYSGSRLLVGANLLTASGRQVVGVIAEDVFDEVKIEFINTVGVDLSTIRIYNAVIETLCNTDPIACGTTEFLNTPAQPVVIESSRTGLTGVCALCEVSNTQNVISASTADFATISIPVGAVGSGSISVKNGIVDYPANTVVGFTIRNTQPGIAQLQLINSLILSTYKDGVATGEFASGNTLLQLQLIIPLIGNGTETDIYNVNFKPTLPFDEVRLTVAGVAGALNAIEVYGAFVTPSANDGGGGVCAPTLTFKPIPYESYIDSQYNNGTPPADVADYTGTDERYSVLAGVDYNRLPPGLTMDPITGVISGTPDGPTGIYTFMVQVKTEGGTLIGQKLYQIRVNASLPVKLVSFAAAKEGSTTLLNWATSEEVNSGQFNVERSENATSWVTVGSLAAMGESRTIQRYSFTDAKPSSGLNYYRLKMIDLDGTFAYSKIEAVNFGAGAEASLYPNPVGQSEFLIVNITDWTNVASVKVIDVNGKTVFENGGDVSGKISTRNLRPGMYFVQIFRRNGMSSTYKFAKQ</sequence>
<comment type="caution">
    <text evidence="3">The sequence shown here is derived from an EMBL/GenBank/DDBJ whole genome shotgun (WGS) entry which is preliminary data.</text>
</comment>
<reference evidence="3 4" key="1">
    <citation type="submission" date="2019-05" db="EMBL/GenBank/DDBJ databases">
        <authorList>
            <person name="Qu J.-H."/>
        </authorList>
    </citation>
    <scope>NUCLEOTIDE SEQUENCE [LARGE SCALE GENOMIC DNA]</scope>
    <source>
        <strain evidence="3 4">T17</strain>
    </source>
</reference>
<gene>
    <name evidence="3" type="ORF">FEN17_08560</name>
</gene>
<dbReference type="Proteomes" id="UP000306402">
    <property type="component" value="Unassembled WGS sequence"/>
</dbReference>
<feature type="domain" description="Secretion system C-terminal sorting" evidence="2">
    <location>
        <begin position="1141"/>
        <end position="1206"/>
    </location>
</feature>
<dbReference type="AlphaFoldDB" id="A0A5R9L5T7"/>
<feature type="transmembrane region" description="Helical" evidence="1">
    <location>
        <begin position="32"/>
        <end position="53"/>
    </location>
</feature>
<dbReference type="NCBIfam" id="TIGR04183">
    <property type="entry name" value="Por_Secre_tail"/>
    <property type="match status" value="1"/>
</dbReference>
<dbReference type="RefSeq" id="WP_138364849.1">
    <property type="nucleotide sequence ID" value="NZ_VCEJ01000002.1"/>
</dbReference>
<accession>A0A5R9L5T7</accession>
<dbReference type="InterPro" id="IPR013783">
    <property type="entry name" value="Ig-like_fold"/>
</dbReference>
<proteinExistence type="predicted"/>
<dbReference type="InterPro" id="IPR026444">
    <property type="entry name" value="Secre_tail"/>
</dbReference>
<evidence type="ECO:0000256" key="1">
    <source>
        <dbReference type="SAM" id="Phobius"/>
    </source>
</evidence>
<dbReference type="Pfam" id="PF05345">
    <property type="entry name" value="He_PIG"/>
    <property type="match status" value="1"/>
</dbReference>
<keyword evidence="1" id="KW-0472">Membrane</keyword>
<keyword evidence="1" id="KW-1133">Transmembrane helix</keyword>